<dbReference type="EMBL" id="KN832975">
    <property type="protein sequence ID" value="KIM89028.1"/>
    <property type="molecule type" value="Genomic_DNA"/>
</dbReference>
<dbReference type="GO" id="GO:0008892">
    <property type="term" value="F:guanine deaminase activity"/>
    <property type="evidence" value="ECO:0007669"/>
    <property type="project" value="TreeGrafter"/>
</dbReference>
<accession>A0A0C3BRB8</accession>
<evidence type="ECO:0000313" key="7">
    <source>
        <dbReference type="Proteomes" id="UP000054166"/>
    </source>
</evidence>
<feature type="domain" description="Amidohydrolase-related" evidence="5">
    <location>
        <begin position="62"/>
        <end position="406"/>
    </location>
</feature>
<sequence>MFFRGDLVQCPALGQLDILPDYLLEVDDSGFLTHVSPANSPESCKKLDSSSISLTIIPPGSFLLPTFCDLHLHAPQSLYHGTGLHRPLMEWLDEYAFKAEERLDADPILARRVYKCLAERLIENGTGAVSLFGTIKEETNLILAEVMQAAGLRAFVGKLSMDISSRPSYVEASAQESLSAVESFVKNCHALVSHLPEHKRLVEPVITPRFVPSCSDDLLAGLGAMSEAKSLRIQSHLAEAHDQIEWVKRERGVDDIEIFDRHALLTPRTIQAHCTFVDSQSLSLLRTRGTAIAHCPLSNAYFSAKPFPLHEALQTVKVGLGTDVAGGYSLDIMSAMRQSVVVSRMREGSRIMHGTEGGCQHSETCESLSVDWKESLYLATRSGALALNLPRGCGLFTVGSPFDVQYIRVFDAETNLGVGALDFFDAVLSGKSPGLSPEMVEKWWSLGDVRNRAGVWVQGIKLTG</sequence>
<evidence type="ECO:0000256" key="3">
    <source>
        <dbReference type="ARBA" id="ARBA00022801"/>
    </source>
</evidence>
<evidence type="ECO:0000256" key="4">
    <source>
        <dbReference type="ARBA" id="ARBA00022833"/>
    </source>
</evidence>
<dbReference type="GO" id="GO:0008270">
    <property type="term" value="F:zinc ion binding"/>
    <property type="evidence" value="ECO:0007669"/>
    <property type="project" value="TreeGrafter"/>
</dbReference>
<dbReference type="SUPFAM" id="SSF51556">
    <property type="entry name" value="Metallo-dependent hydrolases"/>
    <property type="match status" value="1"/>
</dbReference>
<dbReference type="InterPro" id="IPR011059">
    <property type="entry name" value="Metal-dep_hydrolase_composite"/>
</dbReference>
<dbReference type="InterPro" id="IPR032466">
    <property type="entry name" value="Metal_Hydrolase"/>
</dbReference>
<organism evidence="6 7">
    <name type="scientific">Piloderma croceum (strain F 1598)</name>
    <dbReference type="NCBI Taxonomy" id="765440"/>
    <lineage>
        <taxon>Eukaryota</taxon>
        <taxon>Fungi</taxon>
        <taxon>Dikarya</taxon>
        <taxon>Basidiomycota</taxon>
        <taxon>Agaricomycotina</taxon>
        <taxon>Agaricomycetes</taxon>
        <taxon>Agaricomycetidae</taxon>
        <taxon>Atheliales</taxon>
        <taxon>Atheliaceae</taxon>
        <taxon>Piloderma</taxon>
    </lineage>
</organism>
<dbReference type="STRING" id="765440.A0A0C3BRB8"/>
<dbReference type="InterPro" id="IPR006680">
    <property type="entry name" value="Amidohydro-rel"/>
</dbReference>
<dbReference type="Gene3D" id="3.20.20.140">
    <property type="entry name" value="Metal-dependent hydrolases"/>
    <property type="match status" value="1"/>
</dbReference>
<reference evidence="7" key="2">
    <citation type="submission" date="2015-01" db="EMBL/GenBank/DDBJ databases">
        <title>Evolutionary Origins and Diversification of the Mycorrhizal Mutualists.</title>
        <authorList>
            <consortium name="DOE Joint Genome Institute"/>
            <consortium name="Mycorrhizal Genomics Consortium"/>
            <person name="Kohler A."/>
            <person name="Kuo A."/>
            <person name="Nagy L.G."/>
            <person name="Floudas D."/>
            <person name="Copeland A."/>
            <person name="Barry K.W."/>
            <person name="Cichocki N."/>
            <person name="Veneault-Fourrey C."/>
            <person name="LaButti K."/>
            <person name="Lindquist E.A."/>
            <person name="Lipzen A."/>
            <person name="Lundell T."/>
            <person name="Morin E."/>
            <person name="Murat C."/>
            <person name="Riley R."/>
            <person name="Ohm R."/>
            <person name="Sun H."/>
            <person name="Tunlid A."/>
            <person name="Henrissat B."/>
            <person name="Grigoriev I.V."/>
            <person name="Hibbett D.S."/>
            <person name="Martin F."/>
        </authorList>
    </citation>
    <scope>NUCLEOTIDE SEQUENCE [LARGE SCALE GENOMIC DNA]</scope>
    <source>
        <strain evidence="7">F 1598</strain>
    </source>
</reference>
<keyword evidence="7" id="KW-1185">Reference proteome</keyword>
<gene>
    <name evidence="6" type="ORF">PILCRDRAFT_61460</name>
</gene>
<dbReference type="HOGENOM" id="CLU_012358_0_1_1"/>
<dbReference type="InterPro" id="IPR051607">
    <property type="entry name" value="Metallo-dep_hydrolases"/>
</dbReference>
<dbReference type="GO" id="GO:0005829">
    <property type="term" value="C:cytosol"/>
    <property type="evidence" value="ECO:0007669"/>
    <property type="project" value="TreeGrafter"/>
</dbReference>
<comment type="cofactor">
    <cofactor evidence="1">
        <name>Zn(2+)</name>
        <dbReference type="ChEBI" id="CHEBI:29105"/>
    </cofactor>
</comment>
<dbReference type="PANTHER" id="PTHR11271:SF6">
    <property type="entry name" value="GUANINE DEAMINASE"/>
    <property type="match status" value="1"/>
</dbReference>
<dbReference type="AlphaFoldDB" id="A0A0C3BRB8"/>
<evidence type="ECO:0000259" key="5">
    <source>
        <dbReference type="Pfam" id="PF01979"/>
    </source>
</evidence>
<keyword evidence="4" id="KW-0862">Zinc</keyword>
<keyword evidence="3" id="KW-0378">Hydrolase</keyword>
<protein>
    <recommendedName>
        <fullName evidence="5">Amidohydrolase-related domain-containing protein</fullName>
    </recommendedName>
</protein>
<evidence type="ECO:0000256" key="2">
    <source>
        <dbReference type="ARBA" id="ARBA00022723"/>
    </source>
</evidence>
<dbReference type="InParanoid" id="A0A0C3BRB8"/>
<dbReference type="PANTHER" id="PTHR11271">
    <property type="entry name" value="GUANINE DEAMINASE"/>
    <property type="match status" value="1"/>
</dbReference>
<proteinExistence type="predicted"/>
<dbReference type="Gene3D" id="2.30.40.10">
    <property type="entry name" value="Urease, subunit C, domain 1"/>
    <property type="match status" value="1"/>
</dbReference>
<dbReference type="Proteomes" id="UP000054166">
    <property type="component" value="Unassembled WGS sequence"/>
</dbReference>
<keyword evidence="2" id="KW-0479">Metal-binding</keyword>
<dbReference type="Pfam" id="PF01979">
    <property type="entry name" value="Amidohydro_1"/>
    <property type="match status" value="1"/>
</dbReference>
<dbReference type="GO" id="GO:0046098">
    <property type="term" value="P:guanine metabolic process"/>
    <property type="evidence" value="ECO:0007669"/>
    <property type="project" value="TreeGrafter"/>
</dbReference>
<dbReference type="OrthoDB" id="194468at2759"/>
<reference evidence="6 7" key="1">
    <citation type="submission" date="2014-04" db="EMBL/GenBank/DDBJ databases">
        <authorList>
            <consortium name="DOE Joint Genome Institute"/>
            <person name="Kuo A."/>
            <person name="Tarkka M."/>
            <person name="Buscot F."/>
            <person name="Kohler A."/>
            <person name="Nagy L.G."/>
            <person name="Floudas D."/>
            <person name="Copeland A."/>
            <person name="Barry K.W."/>
            <person name="Cichocki N."/>
            <person name="Veneault-Fourrey C."/>
            <person name="LaButti K."/>
            <person name="Lindquist E.A."/>
            <person name="Lipzen A."/>
            <person name="Lundell T."/>
            <person name="Morin E."/>
            <person name="Murat C."/>
            <person name="Sun H."/>
            <person name="Tunlid A."/>
            <person name="Henrissat B."/>
            <person name="Grigoriev I.V."/>
            <person name="Hibbett D.S."/>
            <person name="Martin F."/>
            <person name="Nordberg H.P."/>
            <person name="Cantor M.N."/>
            <person name="Hua S.X."/>
        </authorList>
    </citation>
    <scope>NUCLEOTIDE SEQUENCE [LARGE SCALE GENOMIC DNA]</scope>
    <source>
        <strain evidence="6 7">F 1598</strain>
    </source>
</reference>
<name>A0A0C3BRB8_PILCF</name>
<evidence type="ECO:0000256" key="1">
    <source>
        <dbReference type="ARBA" id="ARBA00001947"/>
    </source>
</evidence>
<evidence type="ECO:0000313" key="6">
    <source>
        <dbReference type="EMBL" id="KIM89028.1"/>
    </source>
</evidence>